<dbReference type="SUPFAM" id="SSF53335">
    <property type="entry name" value="S-adenosyl-L-methionine-dependent methyltransferases"/>
    <property type="match status" value="1"/>
</dbReference>
<dbReference type="CDD" id="cd02440">
    <property type="entry name" value="AdoMet_MTases"/>
    <property type="match status" value="1"/>
</dbReference>
<dbReference type="Gene3D" id="3.40.50.150">
    <property type="entry name" value="Vaccinia Virus protein VP39"/>
    <property type="match status" value="1"/>
</dbReference>
<dbReference type="AlphaFoldDB" id="A0A1H8WR92"/>
<dbReference type="OrthoDB" id="5642573at2"/>
<reference evidence="3" key="1">
    <citation type="submission" date="2016-10" db="EMBL/GenBank/DDBJ databases">
        <authorList>
            <person name="Varghese N."/>
            <person name="Submissions S."/>
        </authorList>
    </citation>
    <scope>NUCLEOTIDE SEQUENCE [LARGE SCALE GENOMIC DNA]</scope>
    <source>
        <strain evidence="3">DSM 123</strain>
    </source>
</reference>
<dbReference type="Proteomes" id="UP000199615">
    <property type="component" value="Unassembled WGS sequence"/>
</dbReference>
<dbReference type="GO" id="GO:0032259">
    <property type="term" value="P:methylation"/>
    <property type="evidence" value="ECO:0007669"/>
    <property type="project" value="UniProtKB-KW"/>
</dbReference>
<keyword evidence="2" id="KW-0830">Ubiquinone</keyword>
<name>A0A1H8WR92_9BRAD</name>
<evidence type="ECO:0000313" key="3">
    <source>
        <dbReference type="Proteomes" id="UP000199615"/>
    </source>
</evidence>
<accession>A0A1H8WR92</accession>
<evidence type="ECO:0000313" key="2">
    <source>
        <dbReference type="EMBL" id="SEP30129.1"/>
    </source>
</evidence>
<gene>
    <name evidence="2" type="ORF">SAMN05444123_113111</name>
</gene>
<dbReference type="PANTHER" id="PTHR43861:SF3">
    <property type="entry name" value="PUTATIVE (AFU_ORTHOLOGUE AFUA_2G14390)-RELATED"/>
    <property type="match status" value="1"/>
</dbReference>
<dbReference type="EMBL" id="FODT01000013">
    <property type="protein sequence ID" value="SEP30129.1"/>
    <property type="molecule type" value="Genomic_DNA"/>
</dbReference>
<organism evidence="2 3">
    <name type="scientific">Rhodopseudomonas pseudopalustris</name>
    <dbReference type="NCBI Taxonomy" id="1513892"/>
    <lineage>
        <taxon>Bacteria</taxon>
        <taxon>Pseudomonadati</taxon>
        <taxon>Pseudomonadota</taxon>
        <taxon>Alphaproteobacteria</taxon>
        <taxon>Hyphomicrobiales</taxon>
        <taxon>Nitrobacteraceae</taxon>
        <taxon>Rhodopseudomonas</taxon>
    </lineage>
</organism>
<dbReference type="RefSeq" id="WP_011504278.1">
    <property type="nucleotide sequence ID" value="NZ_FODT01000013.1"/>
</dbReference>
<protein>
    <submittedName>
        <fullName evidence="2">Ubiquinone/menaquinone biosynthesis C-methylase UbiE</fullName>
    </submittedName>
</protein>
<dbReference type="GO" id="GO:0008168">
    <property type="term" value="F:methyltransferase activity"/>
    <property type="evidence" value="ECO:0007669"/>
    <property type="project" value="UniProtKB-KW"/>
</dbReference>
<keyword evidence="2" id="KW-0489">Methyltransferase</keyword>
<keyword evidence="3" id="KW-1185">Reference proteome</keyword>
<sequence>MTDRNDSQFWDRVADRYAARPIKDVAAYDAMLADAASRLTASDRVLEIGCGTGGAAIRLGPCVTHWTATDASSEMIRIARSKAAPDNVTFTVADATPTGEGAPYDAVCAFLILHLVPDMRATLAAIHRQLKPGGLLISKTYCVRDMNILMRRGVIPALQAFGVVPRFAVLSAADLRRAITEAGFVIETARTFGANRHAHYIVARKSAQ</sequence>
<proteinExistence type="predicted"/>
<evidence type="ECO:0000256" key="1">
    <source>
        <dbReference type="ARBA" id="ARBA00022679"/>
    </source>
</evidence>
<dbReference type="InterPro" id="IPR029063">
    <property type="entry name" value="SAM-dependent_MTases_sf"/>
</dbReference>
<dbReference type="PANTHER" id="PTHR43861">
    <property type="entry name" value="TRANS-ACONITATE 2-METHYLTRANSFERASE-RELATED"/>
    <property type="match status" value="1"/>
</dbReference>
<dbReference type="Pfam" id="PF13489">
    <property type="entry name" value="Methyltransf_23"/>
    <property type="match status" value="1"/>
</dbReference>
<keyword evidence="1" id="KW-0808">Transferase</keyword>